<dbReference type="Gene3D" id="3.30.160.20">
    <property type="match status" value="1"/>
</dbReference>
<dbReference type="Proteomes" id="UP000184290">
    <property type="component" value="Unassembled WGS sequence"/>
</dbReference>
<name>A0ABY1IF89_9HYPH</name>
<feature type="region of interest" description="Disordered" evidence="1">
    <location>
        <begin position="1"/>
        <end position="24"/>
    </location>
</feature>
<sequence>MPRLAEDGSISDDRDDNRPGGDLAVSRRVVIPAAELEESFIRAGGPGGQNVNKVATAVQLRFLAAASSVLSDDVKARLHKLAGQRGTKDGDVLIEASRFRLQERNRQDARERLAELVRQALVPPPPPRRKTKPSKGAIERRLKEKKGRSGIKRMRGRVDD</sequence>
<dbReference type="RefSeq" id="WP_060605385.1">
    <property type="nucleotide sequence ID" value="NZ_FQZC01000002.1"/>
</dbReference>
<dbReference type="PANTHER" id="PTHR47814:SF1">
    <property type="entry name" value="PEPTIDYL-TRNA HYDROLASE ARFB"/>
    <property type="match status" value="1"/>
</dbReference>
<feature type="compositionally biased region" description="Basic and acidic residues" evidence="1">
    <location>
        <begin position="1"/>
        <end position="19"/>
    </location>
</feature>
<evidence type="ECO:0000313" key="4">
    <source>
        <dbReference type="Proteomes" id="UP000184290"/>
    </source>
</evidence>
<feature type="region of interest" description="Disordered" evidence="1">
    <location>
        <begin position="117"/>
        <end position="160"/>
    </location>
</feature>
<gene>
    <name evidence="3" type="ORF">SAMN02745911_1630</name>
</gene>
<accession>A0ABY1IF89</accession>
<evidence type="ECO:0000259" key="2">
    <source>
        <dbReference type="PROSITE" id="PS00745"/>
    </source>
</evidence>
<protein>
    <submittedName>
        <fullName evidence="3">Ribosome-associated protein</fullName>
    </submittedName>
</protein>
<proteinExistence type="predicted"/>
<feature type="compositionally biased region" description="Basic residues" evidence="1">
    <location>
        <begin position="143"/>
        <end position="160"/>
    </location>
</feature>
<dbReference type="SUPFAM" id="SSF110916">
    <property type="entry name" value="Peptidyl-tRNA hydrolase domain-like"/>
    <property type="match status" value="1"/>
</dbReference>
<dbReference type="PROSITE" id="PS00745">
    <property type="entry name" value="RF_PROK_I"/>
    <property type="match status" value="1"/>
</dbReference>
<organism evidence="3 4">
    <name type="scientific">Aureimonas altamirensis DSM 21988</name>
    <dbReference type="NCBI Taxonomy" id="1121026"/>
    <lineage>
        <taxon>Bacteria</taxon>
        <taxon>Pseudomonadati</taxon>
        <taxon>Pseudomonadota</taxon>
        <taxon>Alphaproteobacteria</taxon>
        <taxon>Hyphomicrobiales</taxon>
        <taxon>Aurantimonadaceae</taxon>
        <taxon>Aureimonas</taxon>
    </lineage>
</organism>
<dbReference type="NCBIfam" id="NF006718">
    <property type="entry name" value="PRK09256.1"/>
    <property type="match status" value="1"/>
</dbReference>
<dbReference type="EMBL" id="FQZC01000002">
    <property type="protein sequence ID" value="SHJ08503.1"/>
    <property type="molecule type" value="Genomic_DNA"/>
</dbReference>
<dbReference type="Pfam" id="PF00472">
    <property type="entry name" value="RF-1"/>
    <property type="match status" value="1"/>
</dbReference>
<feature type="domain" description="Prokaryotic-type class I peptide chain release factors" evidence="2">
    <location>
        <begin position="42"/>
        <end position="58"/>
    </location>
</feature>
<reference evidence="3 4" key="1">
    <citation type="submission" date="2016-11" db="EMBL/GenBank/DDBJ databases">
        <authorList>
            <person name="Varghese N."/>
            <person name="Submissions S."/>
        </authorList>
    </citation>
    <scope>NUCLEOTIDE SEQUENCE [LARGE SCALE GENOMIC DNA]</scope>
    <source>
        <strain evidence="3 4">DSM 21988</strain>
    </source>
</reference>
<keyword evidence="4" id="KW-1185">Reference proteome</keyword>
<evidence type="ECO:0000256" key="1">
    <source>
        <dbReference type="SAM" id="MobiDB-lite"/>
    </source>
</evidence>
<dbReference type="InterPro" id="IPR000352">
    <property type="entry name" value="Pep_chain_release_fac_I"/>
</dbReference>
<dbReference type="PANTHER" id="PTHR47814">
    <property type="entry name" value="PEPTIDYL-TRNA HYDROLASE ARFB"/>
    <property type="match status" value="1"/>
</dbReference>
<evidence type="ECO:0000313" key="3">
    <source>
        <dbReference type="EMBL" id="SHJ08503.1"/>
    </source>
</evidence>
<comment type="caution">
    <text evidence="3">The sequence shown here is derived from an EMBL/GenBank/DDBJ whole genome shotgun (WGS) entry which is preliminary data.</text>
</comment>